<keyword evidence="2" id="KW-0812">Transmembrane</keyword>
<dbReference type="EMBL" id="JAAEDI010000008">
    <property type="protein sequence ID" value="MBR0649837.1"/>
    <property type="molecule type" value="Genomic_DNA"/>
</dbReference>
<reference evidence="5" key="1">
    <citation type="journal article" date="2021" name="Syst. Appl. Microbiol.">
        <title>Roseomonas hellenica sp. nov., isolated from roots of wild-growing Alkanna tinctoria.</title>
        <authorList>
            <person name="Rat A."/>
            <person name="Naranjo H.D."/>
            <person name="Lebbe L."/>
            <person name="Cnockaert M."/>
            <person name="Krigas N."/>
            <person name="Grigoriadou K."/>
            <person name="Maloupa E."/>
            <person name="Willems A."/>
        </authorList>
    </citation>
    <scope>NUCLEOTIDE SEQUENCE [LARGE SCALE GENOMIC DNA]</scope>
    <source>
        <strain evidence="5">LMG 31159</strain>
    </source>
</reference>
<dbReference type="Gene3D" id="1.10.287.470">
    <property type="entry name" value="Helix hairpin bin"/>
    <property type="match status" value="1"/>
</dbReference>
<dbReference type="RefSeq" id="WP_211868102.1">
    <property type="nucleotide sequence ID" value="NZ_JAAEDI010000008.1"/>
</dbReference>
<name>A0ABS5EFP0_9PROT</name>
<protein>
    <submittedName>
        <fullName evidence="4">Efflux RND transporter periplasmic adaptor subunit</fullName>
    </submittedName>
</protein>
<evidence type="ECO:0000256" key="2">
    <source>
        <dbReference type="SAM" id="Phobius"/>
    </source>
</evidence>
<keyword evidence="2" id="KW-0472">Membrane</keyword>
<evidence type="ECO:0000313" key="5">
    <source>
        <dbReference type="Proteomes" id="UP000698752"/>
    </source>
</evidence>
<proteinExistence type="inferred from homology"/>
<evidence type="ECO:0000256" key="1">
    <source>
        <dbReference type="ARBA" id="ARBA00009477"/>
    </source>
</evidence>
<dbReference type="InterPro" id="IPR058792">
    <property type="entry name" value="Beta-barrel_RND_2"/>
</dbReference>
<accession>A0ABS5EFP0</accession>
<organism evidence="4 5">
    <name type="scientific">Neoroseomonas terrae</name>
    <dbReference type="NCBI Taxonomy" id="424799"/>
    <lineage>
        <taxon>Bacteria</taxon>
        <taxon>Pseudomonadati</taxon>
        <taxon>Pseudomonadota</taxon>
        <taxon>Alphaproteobacteria</taxon>
        <taxon>Acetobacterales</taxon>
        <taxon>Acetobacteraceae</taxon>
        <taxon>Neoroseomonas</taxon>
    </lineage>
</organism>
<dbReference type="SUPFAM" id="SSF111369">
    <property type="entry name" value="HlyD-like secretion proteins"/>
    <property type="match status" value="1"/>
</dbReference>
<dbReference type="InterPro" id="IPR006143">
    <property type="entry name" value="RND_pump_MFP"/>
</dbReference>
<dbReference type="Gene3D" id="2.40.50.100">
    <property type="match status" value="1"/>
</dbReference>
<feature type="domain" description="CusB-like beta-barrel" evidence="3">
    <location>
        <begin position="235"/>
        <end position="301"/>
    </location>
</feature>
<gene>
    <name evidence="4" type="ORF">GXW78_09195</name>
</gene>
<dbReference type="PANTHER" id="PTHR30469:SF15">
    <property type="entry name" value="HLYD FAMILY OF SECRETION PROTEINS"/>
    <property type="match status" value="1"/>
</dbReference>
<dbReference type="PANTHER" id="PTHR30469">
    <property type="entry name" value="MULTIDRUG RESISTANCE PROTEIN MDTA"/>
    <property type="match status" value="1"/>
</dbReference>
<dbReference type="Gene3D" id="2.40.30.170">
    <property type="match status" value="1"/>
</dbReference>
<sequence>MPDTLMPRSSEDAARRPSAPRRWRWVVVGLLAVALAGGIAAWRMRSPAAVAPPPSTPTVLTVTTVVATPRSVPHRIPADGPIVAWQEMRLGMELGGLRVTDVTVEEGDTVAAGQLLARLDDSVIAAQLDRADASITEAEASLALSRAELRRVQSLIASQNAARQTLEQREAEVLRNDARLASLRASRAEVAAMLAQTRITAPDAGVILARDILPGSVSVAGQVAFRLLRQGRVELEARVQEMDLAAIRPGQDVLVRHGARSVAGQVRAVAPSLPGNTRLGVVHVALPTDPGLLPGMFALAVIDAGAIETIAVPAEAVVFRDGAPAVFVLESDRARLRRVTIDATLKDGALAIAGGLTAGDRVIAMGAGFLADGDRVQVGDAR</sequence>
<evidence type="ECO:0000259" key="3">
    <source>
        <dbReference type="Pfam" id="PF25954"/>
    </source>
</evidence>
<dbReference type="Pfam" id="PF25954">
    <property type="entry name" value="Beta-barrel_RND_2"/>
    <property type="match status" value="1"/>
</dbReference>
<feature type="transmembrane region" description="Helical" evidence="2">
    <location>
        <begin position="25"/>
        <end position="44"/>
    </location>
</feature>
<comment type="caution">
    <text evidence="4">The sequence shown here is derived from an EMBL/GenBank/DDBJ whole genome shotgun (WGS) entry which is preliminary data.</text>
</comment>
<dbReference type="Gene3D" id="2.40.420.20">
    <property type="match status" value="1"/>
</dbReference>
<comment type="similarity">
    <text evidence="1">Belongs to the membrane fusion protein (MFP) (TC 8.A.1) family.</text>
</comment>
<evidence type="ECO:0000313" key="4">
    <source>
        <dbReference type="EMBL" id="MBR0649837.1"/>
    </source>
</evidence>
<dbReference type="NCBIfam" id="TIGR01730">
    <property type="entry name" value="RND_mfp"/>
    <property type="match status" value="1"/>
</dbReference>
<keyword evidence="2" id="KW-1133">Transmembrane helix</keyword>
<keyword evidence="5" id="KW-1185">Reference proteome</keyword>
<dbReference type="Proteomes" id="UP000698752">
    <property type="component" value="Unassembled WGS sequence"/>
</dbReference>